<organism evidence="6 7">
    <name type="scientific">Deinococcus seoulensis</name>
    <dbReference type="NCBI Taxonomy" id="1837379"/>
    <lineage>
        <taxon>Bacteria</taxon>
        <taxon>Thermotogati</taxon>
        <taxon>Deinococcota</taxon>
        <taxon>Deinococci</taxon>
        <taxon>Deinococcales</taxon>
        <taxon>Deinococcaceae</taxon>
        <taxon>Deinococcus</taxon>
    </lineage>
</organism>
<feature type="domain" description="PAC" evidence="3">
    <location>
        <begin position="459"/>
        <end position="511"/>
    </location>
</feature>
<evidence type="ECO:0000313" key="7">
    <source>
        <dbReference type="Proteomes" id="UP000634308"/>
    </source>
</evidence>
<evidence type="ECO:0000256" key="1">
    <source>
        <dbReference type="SAM" id="Coils"/>
    </source>
</evidence>
<dbReference type="SUPFAM" id="SSF141868">
    <property type="entry name" value="EAL domain-like"/>
    <property type="match status" value="1"/>
</dbReference>
<dbReference type="Pfam" id="PF00990">
    <property type="entry name" value="GGDEF"/>
    <property type="match status" value="1"/>
</dbReference>
<dbReference type="InterPro" id="IPR043128">
    <property type="entry name" value="Rev_trsase/Diguanyl_cyclase"/>
</dbReference>
<dbReference type="InterPro" id="IPR013767">
    <property type="entry name" value="PAS_fold"/>
</dbReference>
<dbReference type="Gene3D" id="3.30.450.20">
    <property type="entry name" value="PAS domain"/>
    <property type="match status" value="3"/>
</dbReference>
<evidence type="ECO:0000259" key="4">
    <source>
        <dbReference type="PROSITE" id="PS50883"/>
    </source>
</evidence>
<dbReference type="Gene3D" id="3.20.20.450">
    <property type="entry name" value="EAL domain"/>
    <property type="match status" value="1"/>
</dbReference>
<comment type="caution">
    <text evidence="6">The sequence shown here is derived from an EMBL/GenBank/DDBJ whole genome shotgun (WGS) entry which is preliminary data.</text>
</comment>
<feature type="domain" description="EAL" evidence="4">
    <location>
        <begin position="685"/>
        <end position="939"/>
    </location>
</feature>
<keyword evidence="1" id="KW-0175">Coiled coil</keyword>
<evidence type="ECO:0000259" key="2">
    <source>
        <dbReference type="PROSITE" id="PS50112"/>
    </source>
</evidence>
<dbReference type="PROSITE" id="PS50112">
    <property type="entry name" value="PAS"/>
    <property type="match status" value="1"/>
</dbReference>
<evidence type="ECO:0000259" key="3">
    <source>
        <dbReference type="PROSITE" id="PS50113"/>
    </source>
</evidence>
<dbReference type="SMART" id="SM00086">
    <property type="entry name" value="PAC"/>
    <property type="match status" value="3"/>
</dbReference>
<name>A0ABQ2RRE4_9DEIO</name>
<dbReference type="InterPro" id="IPR001633">
    <property type="entry name" value="EAL_dom"/>
</dbReference>
<feature type="domain" description="PAS" evidence="2">
    <location>
        <begin position="381"/>
        <end position="433"/>
    </location>
</feature>
<dbReference type="CDD" id="cd01949">
    <property type="entry name" value="GGDEF"/>
    <property type="match status" value="1"/>
</dbReference>
<dbReference type="InterPro" id="IPR013656">
    <property type="entry name" value="PAS_4"/>
</dbReference>
<dbReference type="Pfam" id="PF08447">
    <property type="entry name" value="PAS_3"/>
    <property type="match status" value="1"/>
</dbReference>
<dbReference type="SUPFAM" id="SSF55073">
    <property type="entry name" value="Nucleotide cyclase"/>
    <property type="match status" value="1"/>
</dbReference>
<dbReference type="SMART" id="SM00091">
    <property type="entry name" value="PAS"/>
    <property type="match status" value="3"/>
</dbReference>
<dbReference type="SUPFAM" id="SSF55785">
    <property type="entry name" value="PYP-like sensor domain (PAS domain)"/>
    <property type="match status" value="3"/>
</dbReference>
<dbReference type="Gene3D" id="3.30.70.270">
    <property type="match status" value="1"/>
</dbReference>
<dbReference type="PANTHER" id="PTHR44757:SF4">
    <property type="entry name" value="DIGUANYLATE CYCLASE DGCE-RELATED"/>
    <property type="match status" value="1"/>
</dbReference>
<dbReference type="InterPro" id="IPR035965">
    <property type="entry name" value="PAS-like_dom_sf"/>
</dbReference>
<feature type="coiled-coil region" evidence="1">
    <location>
        <begin position="107"/>
        <end position="134"/>
    </location>
</feature>
<dbReference type="InterPro" id="IPR001610">
    <property type="entry name" value="PAC"/>
</dbReference>
<feature type="domain" description="PAC" evidence="3">
    <location>
        <begin position="203"/>
        <end position="256"/>
    </location>
</feature>
<dbReference type="SMART" id="SM00267">
    <property type="entry name" value="GGDEF"/>
    <property type="match status" value="1"/>
</dbReference>
<dbReference type="EMBL" id="BMQM01000011">
    <property type="protein sequence ID" value="GGR58224.1"/>
    <property type="molecule type" value="Genomic_DNA"/>
</dbReference>
<dbReference type="InterPro" id="IPR000160">
    <property type="entry name" value="GGDEF_dom"/>
</dbReference>
<dbReference type="NCBIfam" id="TIGR00229">
    <property type="entry name" value="sensory_box"/>
    <property type="match status" value="3"/>
</dbReference>
<reference evidence="7" key="1">
    <citation type="journal article" date="2019" name="Int. J. Syst. Evol. Microbiol.">
        <title>The Global Catalogue of Microorganisms (GCM) 10K type strain sequencing project: providing services to taxonomists for standard genome sequencing and annotation.</title>
        <authorList>
            <consortium name="The Broad Institute Genomics Platform"/>
            <consortium name="The Broad Institute Genome Sequencing Center for Infectious Disease"/>
            <person name="Wu L."/>
            <person name="Ma J."/>
        </authorList>
    </citation>
    <scope>NUCLEOTIDE SEQUENCE [LARGE SCALE GENOMIC DNA]</scope>
    <source>
        <strain evidence="7">JCM 31404</strain>
    </source>
</reference>
<protein>
    <recommendedName>
        <fullName evidence="8">EAL domain-containing protein</fullName>
    </recommendedName>
</protein>
<keyword evidence="7" id="KW-1185">Reference proteome</keyword>
<dbReference type="CDD" id="cd00130">
    <property type="entry name" value="PAS"/>
    <property type="match status" value="3"/>
</dbReference>
<evidence type="ECO:0008006" key="8">
    <source>
        <dbReference type="Google" id="ProtNLM"/>
    </source>
</evidence>
<dbReference type="Pfam" id="PF00563">
    <property type="entry name" value="EAL"/>
    <property type="match status" value="1"/>
</dbReference>
<dbReference type="SMART" id="SM00052">
    <property type="entry name" value="EAL"/>
    <property type="match status" value="1"/>
</dbReference>
<evidence type="ECO:0000313" key="6">
    <source>
        <dbReference type="EMBL" id="GGR58224.1"/>
    </source>
</evidence>
<dbReference type="InterPro" id="IPR035919">
    <property type="entry name" value="EAL_sf"/>
</dbReference>
<feature type="domain" description="PAC" evidence="3">
    <location>
        <begin position="329"/>
        <end position="380"/>
    </location>
</feature>
<dbReference type="Pfam" id="PF00989">
    <property type="entry name" value="PAS"/>
    <property type="match status" value="1"/>
</dbReference>
<evidence type="ECO:0000259" key="5">
    <source>
        <dbReference type="PROSITE" id="PS50887"/>
    </source>
</evidence>
<sequence length="946" mass="104511">MSAAAQSGDGLGLVNADGSLGEVNAALRRLCAHLPGGTALRLAGLLHPDDLQTHQRAVSQVLTGQRSSVTFTARVHPDVPGAWVSVTLSHVRAYPQGDPAALLIVREAREQAQIQELQDQLRALKAEADRWRFAVNGSRDGVWDWYPQQHSIFVSSRWKALLGYRDHEFDATVEGWLDLIHPDDRPGLLPRYRQHVALETEAYEFEHRMRHRSGHWVWVLLRGQVSAWNEDGTPERVTGTLRDVTTQVTAQQDLRRTRDHLQTIMNAVPGLIGYKDRDLLHQFGNAAYQDWYGHSPERMQGLHIREVIGEAMYRQNEAHMRAALDGHAQHFERTLTDPHGRERHALFSYIPDVQADGVHGFFVLAVDITGRRNAELNLLEEREWARTTLNSIGDGVITTDPAGQVTFINPVAQALTGWSGAAAHGRHIGQVMHLTDMVTGDAMPNPLLLALKERRVVGMALDATLGSRDGQVHAIADSAAPIVRPDGTVLGGVIVFHDVTQARAMAARMSHLAQHDALTDLPNRVLLHDRIQQALARYRRNGRPFAVVFMDLDHFKHVNDSLGHHVGDELLRAVAARLTEQVRETDTVSRQGGDEFVLLLTELRTAMDVRAFTDRLEASLARPYEVAGQTLTVSFSIGIAMCPHDGDDVDTLLRHADAAMYQAKGAGRNRTHFFSPDLLASIESRHRLVGQLRAALRDDAFTLHYQPKVNAATRELTGVEALLRWTLPDGQAVSPAEFIPVAEESGLIVPLGGWVLREACAQARAWQLALGRAVPVAVNISGLQFTQADFVEQVRAALEGAQLDPHLLELEITESMLVTQPQQASDRLRSLRDLGVRLSIDDFGTGFSSLSYLKLFPVDMLKIDRAFVQDVTTDRNDVAIVEAVIGIGQALNLQVLAEGVETPQQVQTLLNLGCAAMQGYHFARPMPAAQAQAWLTDWPGANDSGR</sequence>
<dbReference type="InterPro" id="IPR013655">
    <property type="entry name" value="PAS_fold_3"/>
</dbReference>
<dbReference type="PROSITE" id="PS50113">
    <property type="entry name" value="PAC"/>
    <property type="match status" value="3"/>
</dbReference>
<dbReference type="NCBIfam" id="TIGR00254">
    <property type="entry name" value="GGDEF"/>
    <property type="match status" value="1"/>
</dbReference>
<proteinExistence type="predicted"/>
<dbReference type="CDD" id="cd01948">
    <property type="entry name" value="EAL"/>
    <property type="match status" value="1"/>
</dbReference>
<dbReference type="InterPro" id="IPR052155">
    <property type="entry name" value="Biofilm_reg_signaling"/>
</dbReference>
<dbReference type="PROSITE" id="PS50883">
    <property type="entry name" value="EAL"/>
    <property type="match status" value="1"/>
</dbReference>
<dbReference type="PROSITE" id="PS50887">
    <property type="entry name" value="GGDEF"/>
    <property type="match status" value="1"/>
</dbReference>
<feature type="domain" description="GGDEF" evidence="5">
    <location>
        <begin position="543"/>
        <end position="676"/>
    </location>
</feature>
<gene>
    <name evidence="6" type="ORF">GCM10008959_19980</name>
</gene>
<dbReference type="InterPro" id="IPR000700">
    <property type="entry name" value="PAS-assoc_C"/>
</dbReference>
<dbReference type="Proteomes" id="UP000634308">
    <property type="component" value="Unassembled WGS sequence"/>
</dbReference>
<dbReference type="Pfam" id="PF08448">
    <property type="entry name" value="PAS_4"/>
    <property type="match status" value="1"/>
</dbReference>
<dbReference type="InterPro" id="IPR000014">
    <property type="entry name" value="PAS"/>
</dbReference>
<accession>A0ABQ2RRE4</accession>
<dbReference type="PANTHER" id="PTHR44757">
    <property type="entry name" value="DIGUANYLATE CYCLASE DGCP"/>
    <property type="match status" value="1"/>
</dbReference>
<dbReference type="InterPro" id="IPR029787">
    <property type="entry name" value="Nucleotide_cyclase"/>
</dbReference>